<protein>
    <recommendedName>
        <fullName evidence="1">ZSWIM1/3 RNaseH-like domain-containing protein</fullName>
    </recommendedName>
</protein>
<reference evidence="2" key="1">
    <citation type="submission" date="2017-05" db="UniProtKB">
        <authorList>
            <consortium name="EnsemblMetazoa"/>
        </authorList>
    </citation>
    <scope>IDENTIFICATION</scope>
</reference>
<name>A0A1X7VQF6_AMPQE</name>
<feature type="domain" description="ZSWIM1/3 RNaseH-like" evidence="1">
    <location>
        <begin position="81"/>
        <end position="147"/>
    </location>
</feature>
<organism evidence="2">
    <name type="scientific">Amphimedon queenslandica</name>
    <name type="common">Sponge</name>
    <dbReference type="NCBI Taxonomy" id="400682"/>
    <lineage>
        <taxon>Eukaryota</taxon>
        <taxon>Metazoa</taxon>
        <taxon>Porifera</taxon>
        <taxon>Demospongiae</taxon>
        <taxon>Heteroscleromorpha</taxon>
        <taxon>Haplosclerida</taxon>
        <taxon>Niphatidae</taxon>
        <taxon>Amphimedon</taxon>
    </lineage>
</organism>
<proteinExistence type="predicted"/>
<dbReference type="InParanoid" id="A0A1X7VQF6"/>
<dbReference type="AlphaFoldDB" id="A0A1X7VQF6"/>
<dbReference type="EnsemblMetazoa" id="Aqu2.1.42312_001">
    <property type="protein sequence ID" value="Aqu2.1.42312_001"/>
    <property type="gene ID" value="Aqu2.1.42312"/>
</dbReference>
<dbReference type="Pfam" id="PF21056">
    <property type="entry name" value="ZSWIM1-3_RNaseH-like"/>
    <property type="match status" value="1"/>
</dbReference>
<accession>A0A1X7VQF6</accession>
<sequence length="152" mass="17425">MDNIRDASSEKHIIRTHLMVRQDISNLHNIHKHTNDSTSTAMWVAELRETENGYNAILAFKPQGEFVEEIDDIPKECFLPCIQSEFQRDMMKQFGNDVICIDETHSSNIFNFLLITVMVIDSYGEGVPVALAISSKEDSCTLTQFFKPHKFI</sequence>
<dbReference type="OrthoDB" id="6436424at2759"/>
<evidence type="ECO:0000313" key="2">
    <source>
        <dbReference type="EnsemblMetazoa" id="Aqu2.1.42312_001"/>
    </source>
</evidence>
<dbReference type="InterPro" id="IPR048324">
    <property type="entry name" value="ZSWIM1-3_RNaseH-like"/>
</dbReference>
<evidence type="ECO:0000259" key="1">
    <source>
        <dbReference type="Pfam" id="PF21056"/>
    </source>
</evidence>